<evidence type="ECO:0000313" key="2">
    <source>
        <dbReference type="Proteomes" id="UP001286456"/>
    </source>
</evidence>
<reference evidence="1" key="2">
    <citation type="submission" date="2023-06" db="EMBL/GenBank/DDBJ databases">
        <authorList>
            <consortium name="Lawrence Berkeley National Laboratory"/>
            <person name="Haridas S."/>
            <person name="Hensen N."/>
            <person name="Bonometti L."/>
            <person name="Westerberg I."/>
            <person name="Brannstrom I.O."/>
            <person name="Guillou S."/>
            <person name="Cros-Aarteil S."/>
            <person name="Calhoun S."/>
            <person name="Kuo A."/>
            <person name="Mondo S."/>
            <person name="Pangilinan J."/>
            <person name="Riley R."/>
            <person name="Labutti K."/>
            <person name="Andreopoulos B."/>
            <person name="Lipzen A."/>
            <person name="Chen C."/>
            <person name="Yanf M."/>
            <person name="Daum C."/>
            <person name="Ng V."/>
            <person name="Clum A."/>
            <person name="Steindorff A."/>
            <person name="Ohm R."/>
            <person name="Martin F."/>
            <person name="Silar P."/>
            <person name="Natvig D."/>
            <person name="Lalanne C."/>
            <person name="Gautier V."/>
            <person name="Ament-Velasquez S.L."/>
            <person name="Kruys A."/>
            <person name="Hutchinson M.I."/>
            <person name="Powell A.J."/>
            <person name="Barry K."/>
            <person name="Miller A.N."/>
            <person name="Grigoriev I.V."/>
            <person name="Debuchy R."/>
            <person name="Gladieux P."/>
            <person name="Thoren M.H."/>
            <person name="Johannesson H."/>
        </authorList>
    </citation>
    <scope>NUCLEOTIDE SEQUENCE</scope>
    <source>
        <strain evidence="1">SMH4131-1</strain>
    </source>
</reference>
<keyword evidence="2" id="KW-1185">Reference proteome</keyword>
<protein>
    <submittedName>
        <fullName evidence="1">Uncharacterized protein</fullName>
    </submittedName>
</protein>
<dbReference type="Proteomes" id="UP001286456">
    <property type="component" value="Unassembled WGS sequence"/>
</dbReference>
<sequence>CLLIEPELWRELSPEQWKKTLRTSPSTRRLPATFFASTLSLWTTLLKPSGSGLRNRRCRDSTLIGTATQNEWKNLTN</sequence>
<dbReference type="AlphaFoldDB" id="A0AAE0MJV1"/>
<feature type="non-terminal residue" evidence="1">
    <location>
        <position position="1"/>
    </location>
</feature>
<proteinExistence type="predicted"/>
<evidence type="ECO:0000313" key="1">
    <source>
        <dbReference type="EMBL" id="KAK3335147.1"/>
    </source>
</evidence>
<reference evidence="1" key="1">
    <citation type="journal article" date="2023" name="Mol. Phylogenet. Evol.">
        <title>Genome-scale phylogeny and comparative genomics of the fungal order Sordariales.</title>
        <authorList>
            <person name="Hensen N."/>
            <person name="Bonometti L."/>
            <person name="Westerberg I."/>
            <person name="Brannstrom I.O."/>
            <person name="Guillou S."/>
            <person name="Cros-Aarteil S."/>
            <person name="Calhoun S."/>
            <person name="Haridas S."/>
            <person name="Kuo A."/>
            <person name="Mondo S."/>
            <person name="Pangilinan J."/>
            <person name="Riley R."/>
            <person name="LaButti K."/>
            <person name="Andreopoulos B."/>
            <person name="Lipzen A."/>
            <person name="Chen C."/>
            <person name="Yan M."/>
            <person name="Daum C."/>
            <person name="Ng V."/>
            <person name="Clum A."/>
            <person name="Steindorff A."/>
            <person name="Ohm R.A."/>
            <person name="Martin F."/>
            <person name="Silar P."/>
            <person name="Natvig D.O."/>
            <person name="Lalanne C."/>
            <person name="Gautier V."/>
            <person name="Ament-Velasquez S.L."/>
            <person name="Kruys A."/>
            <person name="Hutchinson M.I."/>
            <person name="Powell A.J."/>
            <person name="Barry K."/>
            <person name="Miller A.N."/>
            <person name="Grigoriev I.V."/>
            <person name="Debuchy R."/>
            <person name="Gladieux P."/>
            <person name="Hiltunen Thoren M."/>
            <person name="Johannesson H."/>
        </authorList>
    </citation>
    <scope>NUCLEOTIDE SEQUENCE</scope>
    <source>
        <strain evidence="1">SMH4131-1</strain>
    </source>
</reference>
<feature type="non-terminal residue" evidence="1">
    <location>
        <position position="77"/>
    </location>
</feature>
<gene>
    <name evidence="1" type="ORF">B0T19DRAFT_470475</name>
</gene>
<comment type="caution">
    <text evidence="1">The sequence shown here is derived from an EMBL/GenBank/DDBJ whole genome shotgun (WGS) entry which is preliminary data.</text>
</comment>
<accession>A0AAE0MJV1</accession>
<organism evidence="1 2">
    <name type="scientific">Cercophora scortea</name>
    <dbReference type="NCBI Taxonomy" id="314031"/>
    <lineage>
        <taxon>Eukaryota</taxon>
        <taxon>Fungi</taxon>
        <taxon>Dikarya</taxon>
        <taxon>Ascomycota</taxon>
        <taxon>Pezizomycotina</taxon>
        <taxon>Sordariomycetes</taxon>
        <taxon>Sordariomycetidae</taxon>
        <taxon>Sordariales</taxon>
        <taxon>Lasiosphaeriaceae</taxon>
        <taxon>Cercophora</taxon>
    </lineage>
</organism>
<dbReference type="EMBL" id="JAUEPO010000001">
    <property type="protein sequence ID" value="KAK3335147.1"/>
    <property type="molecule type" value="Genomic_DNA"/>
</dbReference>
<name>A0AAE0MJV1_9PEZI</name>